<reference evidence="1 2" key="1">
    <citation type="journal article" date="2011" name="Stand. Genomic Sci.">
        <title>Complete genome sequence of the thermophilic sulfur-reducer Hippea maritima type strain (MH(2)).</title>
        <authorList>
            <person name="Huntemann M."/>
            <person name="Lu M."/>
            <person name="Nolan M."/>
            <person name="Lapidus A."/>
            <person name="Lucas S."/>
            <person name="Hammon N."/>
            <person name="Deshpande S."/>
            <person name="Cheng J.F."/>
            <person name="Tapia R."/>
            <person name="Han C."/>
            <person name="Goodwin L."/>
            <person name="Pitluck S."/>
            <person name="Liolios K."/>
            <person name="Pagani I."/>
            <person name="Ivanova N."/>
            <person name="Ovchinikova G."/>
            <person name="Pati A."/>
            <person name="Chen A."/>
            <person name="Palaniappan K."/>
            <person name="Land M."/>
            <person name="Hauser L."/>
            <person name="Jeffries C.D."/>
            <person name="Detter J.C."/>
            <person name="Brambilla E.M."/>
            <person name="Rohde M."/>
            <person name="Spring S."/>
            <person name="Goker M."/>
            <person name="Woyke T."/>
            <person name="Bristow J."/>
            <person name="Eisen J.A."/>
            <person name="Markowitz V."/>
            <person name="Hugenholtz P."/>
            <person name="Kyrpides N.C."/>
            <person name="Klenk H.P."/>
            <person name="Mavromatis K."/>
        </authorList>
    </citation>
    <scope>NUCLEOTIDE SEQUENCE [LARGE SCALE GENOMIC DNA]</scope>
    <source>
        <strain evidence="2">ATCC 700847 / DSM 10411 / MH2</strain>
    </source>
</reference>
<sequence>MKVKLTLRLDENAIKKAKLYSQKRGESISSLVEKFFSSFDENVEEIYRLS</sequence>
<dbReference type="HOGENOM" id="CLU_3118601_0_0_7"/>
<gene>
    <name evidence="1" type="ordered locus">Hipma_0692</name>
</gene>
<dbReference type="KEGG" id="hmr:Hipma_0692"/>
<dbReference type="InParanoid" id="F2LV78"/>
<dbReference type="eggNOG" id="ENOG5030U8Y">
    <property type="taxonomic scope" value="Bacteria"/>
</dbReference>
<protein>
    <submittedName>
        <fullName evidence="1">Uncharacterized protein</fullName>
    </submittedName>
</protein>
<name>F2LV78_HIPMA</name>
<evidence type="ECO:0000313" key="1">
    <source>
        <dbReference type="EMBL" id="AEA33662.1"/>
    </source>
</evidence>
<dbReference type="Pfam" id="PF19891">
    <property type="entry name" value="DUF6364"/>
    <property type="match status" value="1"/>
</dbReference>
<dbReference type="Proteomes" id="UP000008139">
    <property type="component" value="Chromosome"/>
</dbReference>
<dbReference type="STRING" id="760142.Hipma_0692"/>
<dbReference type="RefSeq" id="WP_013681703.1">
    <property type="nucleotide sequence ID" value="NC_015318.1"/>
</dbReference>
<proteinExistence type="predicted"/>
<reference evidence="2" key="2">
    <citation type="submission" date="2011-03" db="EMBL/GenBank/DDBJ databases">
        <title>The complete genome of Hippea maritima DSM 10411.</title>
        <authorList>
            <consortium name="US DOE Joint Genome Institute (JGI-PGF)"/>
            <person name="Lucas S."/>
            <person name="Copeland A."/>
            <person name="Lapidus A."/>
            <person name="Bruce D."/>
            <person name="Goodwin L."/>
            <person name="Pitluck S."/>
            <person name="Peters L."/>
            <person name="Kyrpides N."/>
            <person name="Mavromatis K."/>
            <person name="Pagani I."/>
            <person name="Ivanova N."/>
            <person name="Mikhailova N."/>
            <person name="Lu M."/>
            <person name="Detter J.C."/>
            <person name="Tapia R."/>
            <person name="Han C."/>
            <person name="Land M."/>
            <person name="Hauser L."/>
            <person name="Markowitz V."/>
            <person name="Cheng J.-F."/>
            <person name="Hugenholtz P."/>
            <person name="Woyke T."/>
            <person name="Wu D."/>
            <person name="Spring S."/>
            <person name="Schroeder M."/>
            <person name="Brambilla E."/>
            <person name="Klenk H.-P."/>
            <person name="Eisen J.A."/>
        </authorList>
    </citation>
    <scope>NUCLEOTIDE SEQUENCE [LARGE SCALE GENOMIC DNA]</scope>
    <source>
        <strain evidence="2">ATCC 700847 / DSM 10411 / MH2</strain>
    </source>
</reference>
<dbReference type="AlphaFoldDB" id="F2LV78"/>
<dbReference type="InterPro" id="IPR045944">
    <property type="entry name" value="DUF6364"/>
</dbReference>
<dbReference type="EMBL" id="CP002606">
    <property type="protein sequence ID" value="AEA33662.1"/>
    <property type="molecule type" value="Genomic_DNA"/>
</dbReference>
<evidence type="ECO:0000313" key="2">
    <source>
        <dbReference type="Proteomes" id="UP000008139"/>
    </source>
</evidence>
<keyword evidence="2" id="KW-1185">Reference proteome</keyword>
<accession>F2LV78</accession>
<organism evidence="1 2">
    <name type="scientific">Hippea maritima (strain ATCC 700847 / DSM 10411 / MH2)</name>
    <dbReference type="NCBI Taxonomy" id="760142"/>
    <lineage>
        <taxon>Bacteria</taxon>
        <taxon>Pseudomonadati</taxon>
        <taxon>Campylobacterota</taxon>
        <taxon>Desulfurellia</taxon>
        <taxon>Desulfurellales</taxon>
        <taxon>Hippeaceae</taxon>
        <taxon>Hippea</taxon>
    </lineage>
</organism>